<gene>
    <name evidence="8" type="ORF">BJY01DRAFT_262756</name>
</gene>
<organism evidence="8 9">
    <name type="scientific">Aspergillus pseudoustus</name>
    <dbReference type="NCBI Taxonomy" id="1810923"/>
    <lineage>
        <taxon>Eukaryota</taxon>
        <taxon>Fungi</taxon>
        <taxon>Dikarya</taxon>
        <taxon>Ascomycota</taxon>
        <taxon>Pezizomycotina</taxon>
        <taxon>Eurotiomycetes</taxon>
        <taxon>Eurotiomycetidae</taxon>
        <taxon>Eurotiales</taxon>
        <taxon>Aspergillaceae</taxon>
        <taxon>Aspergillus</taxon>
        <taxon>Aspergillus subgen. Nidulantes</taxon>
    </lineage>
</organism>
<keyword evidence="2" id="KW-0805">Transcription regulation</keyword>
<feature type="compositionally biased region" description="Polar residues" evidence="6">
    <location>
        <begin position="148"/>
        <end position="165"/>
    </location>
</feature>
<dbReference type="PROSITE" id="PS50048">
    <property type="entry name" value="ZN2_CY6_FUNGAL_2"/>
    <property type="match status" value="1"/>
</dbReference>
<protein>
    <submittedName>
        <fullName evidence="8">Fungal-specific transcription factor domain-containing protein</fullName>
    </submittedName>
</protein>
<keyword evidence="9" id="KW-1185">Reference proteome</keyword>
<dbReference type="SUPFAM" id="SSF57701">
    <property type="entry name" value="Zn2/Cys6 DNA-binding domain"/>
    <property type="match status" value="1"/>
</dbReference>
<evidence type="ECO:0000259" key="7">
    <source>
        <dbReference type="PROSITE" id="PS50048"/>
    </source>
</evidence>
<feature type="compositionally biased region" description="Low complexity" evidence="6">
    <location>
        <begin position="85"/>
        <end position="95"/>
    </location>
</feature>
<feature type="domain" description="Zn(2)-C6 fungal-type" evidence="7">
    <location>
        <begin position="15"/>
        <end position="45"/>
    </location>
</feature>
<feature type="region of interest" description="Disordered" evidence="6">
    <location>
        <begin position="79"/>
        <end position="99"/>
    </location>
</feature>
<proteinExistence type="predicted"/>
<dbReference type="Pfam" id="PF04082">
    <property type="entry name" value="Fungal_trans"/>
    <property type="match status" value="1"/>
</dbReference>
<evidence type="ECO:0000256" key="5">
    <source>
        <dbReference type="ARBA" id="ARBA00023242"/>
    </source>
</evidence>
<dbReference type="PROSITE" id="PS00463">
    <property type="entry name" value="ZN2_CY6_FUNGAL_1"/>
    <property type="match status" value="1"/>
</dbReference>
<dbReference type="EMBL" id="JBFXLU010000051">
    <property type="protein sequence ID" value="KAL2848181.1"/>
    <property type="molecule type" value="Genomic_DNA"/>
</dbReference>
<dbReference type="Pfam" id="PF00172">
    <property type="entry name" value="Zn_clus"/>
    <property type="match status" value="1"/>
</dbReference>
<dbReference type="InterPro" id="IPR007219">
    <property type="entry name" value="XnlR_reg_dom"/>
</dbReference>
<evidence type="ECO:0000256" key="4">
    <source>
        <dbReference type="ARBA" id="ARBA00023163"/>
    </source>
</evidence>
<dbReference type="InterPro" id="IPR001138">
    <property type="entry name" value="Zn2Cys6_DnaBD"/>
</dbReference>
<dbReference type="SMART" id="SM00066">
    <property type="entry name" value="GAL4"/>
    <property type="match status" value="1"/>
</dbReference>
<dbReference type="PANTHER" id="PTHR46910:SF1">
    <property type="entry name" value="MISCELLANEOUS ZN(II)2CYS6 TRANSCRIPTION FACTOR (EUROFUNG)-RELATED"/>
    <property type="match status" value="1"/>
</dbReference>
<dbReference type="Proteomes" id="UP001610446">
    <property type="component" value="Unassembled WGS sequence"/>
</dbReference>
<dbReference type="CDD" id="cd12148">
    <property type="entry name" value="fungal_TF_MHR"/>
    <property type="match status" value="1"/>
</dbReference>
<accession>A0ABR4K793</accession>
<sequence>MRAAVLELPSRQATACNWCREHKMKCDTGQPSCRNCRTRGIECITTDLRHPGQIGRRREPVGRRGKRNIIEQRSSPFSLGLRQESTPNTVSVSSAPPSPTEKVLVPMIGQETPLPSIFIAPFGGEEQPCRVAEVAADRAQRPERPSRSVASLSSNPGPDTTQRSNIALITDKSRSRCQIIGGGCDSVYLLVQYLDLLFAKRDFWQPLFPHFHQGLAYSMEVPLPFGTSLPDFPPPSNIDEYLFVFSSRVYPIYPIVERDSIYEIVDRLRPMVASNSLALTAKDYPQLACLYSLFSASADELAGHPTNVSTSYLEAAYSLYGHLVAVPYATSVQALLLLAIVLRNRNKEGASWEVLGQAIRIAQSIGLHRALSPPNNPIIMIDGSDVVGAADLASRLWWTAYILENTMVLERGRSSAIRQEECDQIFPQPVRPPHLPGRRFDYFGALIRLAQIQNLIIQLFHRKQTRTTKEILHEMGRLDRSLLDLAATFPEDIRPGHDIFCPPEEFPLATYVTLSYHQSLIALHRPALTSHTTWLRSRVSHLCAGTPWRSRLRYSLCIGAASARAILKTYNDMTLYSNGSRLTTLNPLMLATMTLSIYVTKIPSSLMNGSDLAMVLAFTESIEQEYLNLGQDAEFVKGLILLRKQLNEHVASTSLLHKPDIARQGPTVLPRYGEAPDEPCATSIDMGFDLDRLDGAWPSLWADGLNNLFINDNDHDMLNGFLLGLS</sequence>
<keyword evidence="3" id="KW-0238">DNA-binding</keyword>
<dbReference type="Gene3D" id="4.10.240.10">
    <property type="entry name" value="Zn(2)-C6 fungal-type DNA-binding domain"/>
    <property type="match status" value="1"/>
</dbReference>
<evidence type="ECO:0000313" key="8">
    <source>
        <dbReference type="EMBL" id="KAL2848181.1"/>
    </source>
</evidence>
<evidence type="ECO:0000256" key="6">
    <source>
        <dbReference type="SAM" id="MobiDB-lite"/>
    </source>
</evidence>
<dbReference type="InterPro" id="IPR050987">
    <property type="entry name" value="AtrR-like"/>
</dbReference>
<name>A0ABR4K793_9EURO</name>
<evidence type="ECO:0000256" key="1">
    <source>
        <dbReference type="ARBA" id="ARBA00022723"/>
    </source>
</evidence>
<dbReference type="PANTHER" id="PTHR46910">
    <property type="entry name" value="TRANSCRIPTION FACTOR PDR1"/>
    <property type="match status" value="1"/>
</dbReference>
<dbReference type="InterPro" id="IPR036864">
    <property type="entry name" value="Zn2-C6_fun-type_DNA-bd_sf"/>
</dbReference>
<keyword evidence="5" id="KW-0539">Nucleus</keyword>
<evidence type="ECO:0000313" key="9">
    <source>
        <dbReference type="Proteomes" id="UP001610446"/>
    </source>
</evidence>
<evidence type="ECO:0000256" key="2">
    <source>
        <dbReference type="ARBA" id="ARBA00023015"/>
    </source>
</evidence>
<dbReference type="CDD" id="cd00067">
    <property type="entry name" value="GAL4"/>
    <property type="match status" value="1"/>
</dbReference>
<reference evidence="8 9" key="1">
    <citation type="submission" date="2024-07" db="EMBL/GenBank/DDBJ databases">
        <title>Section-level genome sequencing and comparative genomics of Aspergillus sections Usti and Cavernicolus.</title>
        <authorList>
            <consortium name="Lawrence Berkeley National Laboratory"/>
            <person name="Nybo J.L."/>
            <person name="Vesth T.C."/>
            <person name="Theobald S."/>
            <person name="Frisvad J.C."/>
            <person name="Larsen T.O."/>
            <person name="Kjaerboelling I."/>
            <person name="Rothschild-Mancinelli K."/>
            <person name="Lyhne E.K."/>
            <person name="Kogle M.E."/>
            <person name="Barry K."/>
            <person name="Clum A."/>
            <person name="Na H."/>
            <person name="Ledsgaard L."/>
            <person name="Lin J."/>
            <person name="Lipzen A."/>
            <person name="Kuo A."/>
            <person name="Riley R."/>
            <person name="Mondo S."/>
            <person name="Labutti K."/>
            <person name="Haridas S."/>
            <person name="Pangalinan J."/>
            <person name="Salamov A.A."/>
            <person name="Simmons B.A."/>
            <person name="Magnuson J.K."/>
            <person name="Chen J."/>
            <person name="Drula E."/>
            <person name="Henrissat B."/>
            <person name="Wiebenga A."/>
            <person name="Lubbers R.J."/>
            <person name="Gomes A.C."/>
            <person name="Makela M.R."/>
            <person name="Stajich J."/>
            <person name="Grigoriev I.V."/>
            <person name="Mortensen U.H."/>
            <person name="De Vries R.P."/>
            <person name="Baker S.E."/>
            <person name="Andersen M.R."/>
        </authorList>
    </citation>
    <scope>NUCLEOTIDE SEQUENCE [LARGE SCALE GENOMIC DNA]</scope>
    <source>
        <strain evidence="8 9">CBS 123904</strain>
    </source>
</reference>
<dbReference type="SMART" id="SM00906">
    <property type="entry name" value="Fungal_trans"/>
    <property type="match status" value="1"/>
</dbReference>
<feature type="region of interest" description="Disordered" evidence="6">
    <location>
        <begin position="136"/>
        <end position="165"/>
    </location>
</feature>
<keyword evidence="1" id="KW-0479">Metal-binding</keyword>
<comment type="caution">
    <text evidence="8">The sequence shown here is derived from an EMBL/GenBank/DDBJ whole genome shotgun (WGS) entry which is preliminary data.</text>
</comment>
<keyword evidence="4" id="KW-0804">Transcription</keyword>
<evidence type="ECO:0000256" key="3">
    <source>
        <dbReference type="ARBA" id="ARBA00023125"/>
    </source>
</evidence>
<feature type="compositionally biased region" description="Basic and acidic residues" evidence="6">
    <location>
        <begin position="136"/>
        <end position="146"/>
    </location>
</feature>